<keyword evidence="1" id="KW-0472">Membrane</keyword>
<evidence type="ECO:0000256" key="1">
    <source>
        <dbReference type="SAM" id="Phobius"/>
    </source>
</evidence>
<evidence type="ECO:0008006" key="4">
    <source>
        <dbReference type="Google" id="ProtNLM"/>
    </source>
</evidence>
<keyword evidence="3" id="KW-1185">Reference proteome</keyword>
<keyword evidence="1" id="KW-1133">Transmembrane helix</keyword>
<name>A0A2S9V7G0_9ALTE</name>
<protein>
    <recommendedName>
        <fullName evidence="4">Prepilin-type N-terminal cleavage/methylation domain-containing protein</fullName>
    </recommendedName>
</protein>
<sequence>MNVRYQGGYTLIEIMIAMTLAVGSLAAVSSLVGYGVGVNGNLLSSARLNEELGNVYALIIADLRRTGYSGNTMAMVSQPDANPSPFNQSISISEYPGETAQSCVLFSYDSNDNGTLDQASPNEHFGYRLLDGTVEIRRNALDCTSNGWEDLTDGSVVNVTSLRFAINQTIQQGIASTSVTVFLSGELSANDKLSRTYETVVVVRNYES</sequence>
<dbReference type="NCBIfam" id="TIGR02532">
    <property type="entry name" value="IV_pilin_GFxxxE"/>
    <property type="match status" value="1"/>
</dbReference>
<dbReference type="Proteomes" id="UP000238949">
    <property type="component" value="Unassembled WGS sequence"/>
</dbReference>
<dbReference type="InterPro" id="IPR016419">
    <property type="entry name" value="Prepilin_Pept-dep_B_prd"/>
</dbReference>
<dbReference type="AlphaFoldDB" id="A0A2S9V7G0"/>
<proteinExistence type="predicted"/>
<dbReference type="Pfam" id="PF07963">
    <property type="entry name" value="N_methyl"/>
    <property type="match status" value="1"/>
</dbReference>
<dbReference type="PROSITE" id="PS00409">
    <property type="entry name" value="PROKAR_NTER_METHYL"/>
    <property type="match status" value="1"/>
</dbReference>
<organism evidence="2 3">
    <name type="scientific">Alteromonas alba</name>
    <dbReference type="NCBI Taxonomy" id="2079529"/>
    <lineage>
        <taxon>Bacteria</taxon>
        <taxon>Pseudomonadati</taxon>
        <taxon>Pseudomonadota</taxon>
        <taxon>Gammaproteobacteria</taxon>
        <taxon>Alteromonadales</taxon>
        <taxon>Alteromonadaceae</taxon>
        <taxon>Alteromonas/Salinimonas group</taxon>
        <taxon>Alteromonas</taxon>
    </lineage>
</organism>
<dbReference type="EMBL" id="PVNP01000188">
    <property type="protein sequence ID" value="PRO72364.1"/>
    <property type="molecule type" value="Genomic_DNA"/>
</dbReference>
<dbReference type="PIRSF" id="PIRSF004525">
    <property type="entry name" value="Pilin_peptidase-dep_B_prd"/>
    <property type="match status" value="1"/>
</dbReference>
<gene>
    <name evidence="2" type="ORF">C6Y40_17050</name>
</gene>
<accession>A0A2S9V7G0</accession>
<evidence type="ECO:0000313" key="3">
    <source>
        <dbReference type="Proteomes" id="UP000238949"/>
    </source>
</evidence>
<feature type="transmembrane region" description="Helical" evidence="1">
    <location>
        <begin position="12"/>
        <end position="36"/>
    </location>
</feature>
<comment type="caution">
    <text evidence="2">The sequence shown here is derived from an EMBL/GenBank/DDBJ whole genome shotgun (WGS) entry which is preliminary data.</text>
</comment>
<dbReference type="InterPro" id="IPR012902">
    <property type="entry name" value="N_methyl_site"/>
</dbReference>
<dbReference type="RefSeq" id="WP_105935603.1">
    <property type="nucleotide sequence ID" value="NZ_PVNP01000188.1"/>
</dbReference>
<reference evidence="3" key="1">
    <citation type="journal article" date="2020" name="Int. J. Syst. Evol. Microbiol.">
        <title>Alteromonas alba sp. nov., a marine bacterium isolated from the seawater of the West Pacific Ocean.</title>
        <authorList>
            <person name="Sun C."/>
            <person name="Wu Y.-H."/>
            <person name="Xamxidin M."/>
            <person name="Cheng H."/>
            <person name="Xu X.-W."/>
        </authorList>
    </citation>
    <scope>NUCLEOTIDE SEQUENCE [LARGE SCALE GENOMIC DNA]</scope>
    <source>
        <strain evidence="3">190</strain>
    </source>
</reference>
<evidence type="ECO:0000313" key="2">
    <source>
        <dbReference type="EMBL" id="PRO72364.1"/>
    </source>
</evidence>
<keyword evidence="1" id="KW-0812">Transmembrane</keyword>